<sequence length="818" mass="90248">MREIGVLEYGEMLYTGELDELFRLPAVKTGRSSSPSLPCSNASSQYGLHSQRSELGLSGSPSHRGGMSGNNRVLLPGKFVLKKGLEPWSTVERRGEQLSSTDPAGSPSFRRAGTTMWPDKTSTACEAETSTGQWTSPRCGEDPRNEGDLIHFHQHQNQSTSNSPLCPGTPIRHHYSQMAPSSPLQIISSPDVKKCIAPMSEPRSVLDLTISPQQHQLPTIRATLPRRFRETFLEHNVAPVTAPSLSPSPRVLNFESCSNGSTKSGTFADQYGPSPTNASTWAPDLATQGYPTSIPTHKVEELPVLPTAQSFIQETSSLDEWEAATITSPQHKLRAKQWMVSLMEDLRNAEDANSAQETEECTTPFTPGVDSCAPYFLTSQNGLGSPCPSDYTGDDTPRGSRLEHLQVESPCGTPRGGGDGEDAQNSPVMVGHELVTLLIACAEAVSTQSLSLVNHLLQKLGEHASPQGTAMQRVAAYFTEGLACRVAHLWPHVYQPLPTHSNLNDEQLQTAFHLLNHVVPYTKFAHFTVNDIILQAFNGADRVHVIDFDIKQGLQWPALFQSLAERECGPPSHIRITGIGECKDDLLETGDRLAEFAEEFNIPFSFHAVIDRLEDVRLWMLHVKENEAVAVNCISQFHRLLYDSGETIKDFLNLIGSTKPRVVAIVEQEGSHNSPHFEGRFLESLKYYSAIFDSLEANLSRESCVRVQVEQLFALEIRNILSCEGAERVERHEDTARWSVLLSQSDFVNVPLEDSANTQAQILLRMFDSDGYTLTAENGSLTLGWVEQPLLTVSAWKPDKDFVLTGKSLVTNEKQQAV</sequence>
<evidence type="ECO:0000313" key="4">
    <source>
        <dbReference type="EMBL" id="PNR62285.1"/>
    </source>
</evidence>
<dbReference type="GO" id="GO:0043565">
    <property type="term" value="F:sequence-specific DNA binding"/>
    <property type="evidence" value="ECO:0000318"/>
    <property type="project" value="GO_Central"/>
</dbReference>
<proteinExistence type="predicted"/>
<feature type="region of interest" description="Disordered" evidence="3">
    <location>
        <begin position="91"/>
        <end position="116"/>
    </location>
</feature>
<dbReference type="EnsemblPlants" id="Pp3c1_15560V3.2">
    <property type="protein sequence ID" value="Pp3c1_15560V3.2"/>
    <property type="gene ID" value="Pp3c1_15560"/>
</dbReference>
<dbReference type="GO" id="GO:0005634">
    <property type="term" value="C:nucleus"/>
    <property type="evidence" value="ECO:0000318"/>
    <property type="project" value="GO_Central"/>
</dbReference>
<dbReference type="RefSeq" id="XP_024394277.1">
    <property type="nucleotide sequence ID" value="XM_024538509.2"/>
</dbReference>
<keyword evidence="2" id="KW-0804">Transcription</keyword>
<dbReference type="Proteomes" id="UP000006727">
    <property type="component" value="Chromosome 1"/>
</dbReference>
<protein>
    <submittedName>
        <fullName evidence="4 5">Uncharacterized protein</fullName>
    </submittedName>
</protein>
<dbReference type="STRING" id="3218.A0A2K1L8B7"/>
<dbReference type="EnsemblPlants" id="Pp3c1_15560V3.3">
    <property type="protein sequence ID" value="Pp3c1_15560V3.3"/>
    <property type="gene ID" value="Pp3c1_15560"/>
</dbReference>
<dbReference type="PANTHER" id="PTHR31636">
    <property type="entry name" value="OSJNBA0084A10.13 PROTEIN-RELATED"/>
    <property type="match status" value="1"/>
</dbReference>
<reference evidence="5" key="3">
    <citation type="submission" date="2020-12" db="UniProtKB">
        <authorList>
            <consortium name="EnsemblPlants"/>
        </authorList>
    </citation>
    <scope>IDENTIFICATION</scope>
</reference>
<dbReference type="KEGG" id="ppp:112291304"/>
<name>A0A2K1L8B7_PHYPA</name>
<feature type="compositionally biased region" description="Low complexity" evidence="3">
    <location>
        <begin position="32"/>
        <end position="44"/>
    </location>
</feature>
<evidence type="ECO:0000313" key="6">
    <source>
        <dbReference type="Proteomes" id="UP000006727"/>
    </source>
</evidence>
<dbReference type="Pfam" id="PF03514">
    <property type="entry name" value="GRAS"/>
    <property type="match status" value="1"/>
</dbReference>
<dbReference type="Gramene" id="Pp3c1_15560V3.2">
    <property type="protein sequence ID" value="Pp3c1_15560V3.2"/>
    <property type="gene ID" value="Pp3c1_15560"/>
</dbReference>
<reference evidence="4 6" key="2">
    <citation type="journal article" date="2018" name="Plant J.">
        <title>The Physcomitrella patens chromosome-scale assembly reveals moss genome structure and evolution.</title>
        <authorList>
            <person name="Lang D."/>
            <person name="Ullrich K.K."/>
            <person name="Murat F."/>
            <person name="Fuchs J."/>
            <person name="Jenkins J."/>
            <person name="Haas F.B."/>
            <person name="Piednoel M."/>
            <person name="Gundlach H."/>
            <person name="Van Bel M."/>
            <person name="Meyberg R."/>
            <person name="Vives C."/>
            <person name="Morata J."/>
            <person name="Symeonidi A."/>
            <person name="Hiss M."/>
            <person name="Muchero W."/>
            <person name="Kamisugi Y."/>
            <person name="Saleh O."/>
            <person name="Blanc G."/>
            <person name="Decker E.L."/>
            <person name="van Gessel N."/>
            <person name="Grimwood J."/>
            <person name="Hayes R.D."/>
            <person name="Graham S.W."/>
            <person name="Gunter L.E."/>
            <person name="McDaniel S.F."/>
            <person name="Hoernstein S.N.W."/>
            <person name="Larsson A."/>
            <person name="Li F.W."/>
            <person name="Perroud P.F."/>
            <person name="Phillips J."/>
            <person name="Ranjan P."/>
            <person name="Rokshar D.S."/>
            <person name="Rothfels C.J."/>
            <person name="Schneider L."/>
            <person name="Shu S."/>
            <person name="Stevenson D.W."/>
            <person name="Thummler F."/>
            <person name="Tillich M."/>
            <person name="Villarreal Aguilar J.C."/>
            <person name="Widiez T."/>
            <person name="Wong G.K."/>
            <person name="Wymore A."/>
            <person name="Zhang Y."/>
            <person name="Zimmer A.D."/>
            <person name="Quatrano R.S."/>
            <person name="Mayer K.F.X."/>
            <person name="Goodstein D."/>
            <person name="Casacuberta J.M."/>
            <person name="Vandepoele K."/>
            <person name="Reski R."/>
            <person name="Cuming A.C."/>
            <person name="Tuskan G.A."/>
            <person name="Maumus F."/>
            <person name="Salse J."/>
            <person name="Schmutz J."/>
            <person name="Rensing S.A."/>
        </authorList>
    </citation>
    <scope>NUCLEOTIDE SEQUENCE [LARGE SCALE GENOMIC DNA]</scope>
    <source>
        <strain evidence="5 6">cv. Gransden 2004</strain>
    </source>
</reference>
<evidence type="ECO:0000256" key="1">
    <source>
        <dbReference type="ARBA" id="ARBA00023015"/>
    </source>
</evidence>
<dbReference type="GO" id="GO:0003700">
    <property type="term" value="F:DNA-binding transcription factor activity"/>
    <property type="evidence" value="ECO:0000318"/>
    <property type="project" value="GO_Central"/>
</dbReference>
<accession>A0A2K1L8B7</accession>
<dbReference type="EMBL" id="ABEU02000001">
    <property type="protein sequence ID" value="PNR62285.1"/>
    <property type="molecule type" value="Genomic_DNA"/>
</dbReference>
<feature type="region of interest" description="Disordered" evidence="3">
    <location>
        <begin position="29"/>
        <end position="70"/>
    </location>
</feature>
<dbReference type="Gramene" id="Pp3c1_15560V3.3">
    <property type="protein sequence ID" value="Pp3c1_15560V3.3"/>
    <property type="gene ID" value="Pp3c1_15560"/>
</dbReference>
<dbReference type="Gramene" id="Pp3c1_15560V3.1">
    <property type="protein sequence ID" value="Pp3c1_15560V3.1"/>
    <property type="gene ID" value="Pp3c1_15560"/>
</dbReference>
<keyword evidence="1" id="KW-0805">Transcription regulation</keyword>
<dbReference type="InterPro" id="IPR005202">
    <property type="entry name" value="TF_GRAS"/>
</dbReference>
<reference evidence="4 6" key="1">
    <citation type="journal article" date="2008" name="Science">
        <title>The Physcomitrella genome reveals evolutionary insights into the conquest of land by plants.</title>
        <authorList>
            <person name="Rensing S."/>
            <person name="Lang D."/>
            <person name="Zimmer A."/>
            <person name="Terry A."/>
            <person name="Salamov A."/>
            <person name="Shapiro H."/>
            <person name="Nishiyama T."/>
            <person name="Perroud P.-F."/>
            <person name="Lindquist E."/>
            <person name="Kamisugi Y."/>
            <person name="Tanahashi T."/>
            <person name="Sakakibara K."/>
            <person name="Fujita T."/>
            <person name="Oishi K."/>
            <person name="Shin-I T."/>
            <person name="Kuroki Y."/>
            <person name="Toyoda A."/>
            <person name="Suzuki Y."/>
            <person name="Hashimoto A."/>
            <person name="Yamaguchi K."/>
            <person name="Sugano A."/>
            <person name="Kohara Y."/>
            <person name="Fujiyama A."/>
            <person name="Anterola A."/>
            <person name="Aoki S."/>
            <person name="Ashton N."/>
            <person name="Barbazuk W.B."/>
            <person name="Barker E."/>
            <person name="Bennetzen J."/>
            <person name="Bezanilla M."/>
            <person name="Blankenship R."/>
            <person name="Cho S.H."/>
            <person name="Dutcher S."/>
            <person name="Estelle M."/>
            <person name="Fawcett J.A."/>
            <person name="Gundlach H."/>
            <person name="Hanada K."/>
            <person name="Heyl A."/>
            <person name="Hicks K.A."/>
            <person name="Hugh J."/>
            <person name="Lohr M."/>
            <person name="Mayer K."/>
            <person name="Melkozernov A."/>
            <person name="Murata T."/>
            <person name="Nelson D."/>
            <person name="Pils B."/>
            <person name="Prigge M."/>
            <person name="Reiss B."/>
            <person name="Renner T."/>
            <person name="Rombauts S."/>
            <person name="Rushton P."/>
            <person name="Sanderfoot A."/>
            <person name="Schween G."/>
            <person name="Shiu S.-H."/>
            <person name="Stueber K."/>
            <person name="Theodoulou F.L."/>
            <person name="Tu H."/>
            <person name="Van de Peer Y."/>
            <person name="Verrier P.J."/>
            <person name="Waters E."/>
            <person name="Wood A."/>
            <person name="Yang L."/>
            <person name="Cove D."/>
            <person name="Cuming A."/>
            <person name="Hasebe M."/>
            <person name="Lucas S."/>
            <person name="Mishler D.B."/>
            <person name="Reski R."/>
            <person name="Grigoriev I."/>
            <person name="Quatrano R.S."/>
            <person name="Boore J.L."/>
        </authorList>
    </citation>
    <scope>NUCLEOTIDE SEQUENCE [LARGE SCALE GENOMIC DNA]</scope>
    <source>
        <strain evidence="5 6">cv. Gransden 2004</strain>
    </source>
</reference>
<dbReference type="OrthoDB" id="1902659at2759"/>
<dbReference type="EnsemblPlants" id="Pp3c1_15560V3.1">
    <property type="protein sequence ID" value="Pp3c1_15560V3.1"/>
    <property type="gene ID" value="Pp3c1_15560"/>
</dbReference>
<organism evidence="4">
    <name type="scientific">Physcomitrium patens</name>
    <name type="common">Spreading-leaved earth moss</name>
    <name type="synonym">Physcomitrella patens</name>
    <dbReference type="NCBI Taxonomy" id="3218"/>
    <lineage>
        <taxon>Eukaryota</taxon>
        <taxon>Viridiplantae</taxon>
        <taxon>Streptophyta</taxon>
        <taxon>Embryophyta</taxon>
        <taxon>Bryophyta</taxon>
        <taxon>Bryophytina</taxon>
        <taxon>Bryopsida</taxon>
        <taxon>Funariidae</taxon>
        <taxon>Funariales</taxon>
        <taxon>Funariaceae</taxon>
        <taxon>Physcomitrium</taxon>
    </lineage>
</organism>
<dbReference type="RefSeq" id="XP_024394262.1">
    <property type="nucleotide sequence ID" value="XM_024538494.2"/>
</dbReference>
<dbReference type="FunCoup" id="A0A2K1L8B7">
    <property type="interactions" value="429"/>
</dbReference>
<dbReference type="AlphaFoldDB" id="A0A2K1L8B7"/>
<dbReference type="PROSITE" id="PS50985">
    <property type="entry name" value="GRAS"/>
    <property type="match status" value="1"/>
</dbReference>
<gene>
    <name evidence="5" type="primary">LOC112291304</name>
    <name evidence="4" type="ORF">PHYPA_000709</name>
</gene>
<evidence type="ECO:0000313" key="5">
    <source>
        <dbReference type="EnsemblPlants" id="Pp3c1_15560V3.1"/>
    </source>
</evidence>
<dbReference type="GeneID" id="112291304"/>
<evidence type="ECO:0000256" key="3">
    <source>
        <dbReference type="SAM" id="MobiDB-lite"/>
    </source>
</evidence>
<dbReference type="GO" id="GO:0006355">
    <property type="term" value="P:regulation of DNA-templated transcription"/>
    <property type="evidence" value="ECO:0000318"/>
    <property type="project" value="GO_Central"/>
</dbReference>
<evidence type="ECO:0000256" key="2">
    <source>
        <dbReference type="ARBA" id="ARBA00023163"/>
    </source>
</evidence>
<dbReference type="PaxDb" id="3218-PP1S63_198V6.1"/>
<keyword evidence="6" id="KW-1185">Reference proteome</keyword>